<keyword evidence="4" id="KW-1185">Reference proteome</keyword>
<gene>
    <name evidence="3" type="ORF">PPNO1_LOCUS4113</name>
</gene>
<feature type="compositionally biased region" description="Pro residues" evidence="1">
    <location>
        <begin position="108"/>
        <end position="122"/>
    </location>
</feature>
<dbReference type="Proteomes" id="UP000838763">
    <property type="component" value="Unassembled WGS sequence"/>
</dbReference>
<accession>A0A9P1MAJ2</accession>
<organism evidence="3 4">
    <name type="scientific">Parascedosporium putredinis</name>
    <dbReference type="NCBI Taxonomy" id="1442378"/>
    <lineage>
        <taxon>Eukaryota</taxon>
        <taxon>Fungi</taxon>
        <taxon>Dikarya</taxon>
        <taxon>Ascomycota</taxon>
        <taxon>Pezizomycotina</taxon>
        <taxon>Sordariomycetes</taxon>
        <taxon>Hypocreomycetidae</taxon>
        <taxon>Microascales</taxon>
        <taxon>Microascaceae</taxon>
        <taxon>Parascedosporium</taxon>
    </lineage>
</organism>
<dbReference type="AlphaFoldDB" id="A0A9P1MAJ2"/>
<feature type="compositionally biased region" description="Basic and acidic residues" evidence="1">
    <location>
        <begin position="91"/>
        <end position="103"/>
    </location>
</feature>
<evidence type="ECO:0000313" key="4">
    <source>
        <dbReference type="Proteomes" id="UP000838763"/>
    </source>
</evidence>
<feature type="chain" id="PRO_5040304114" evidence="2">
    <location>
        <begin position="17"/>
        <end position="171"/>
    </location>
</feature>
<evidence type="ECO:0000256" key="2">
    <source>
        <dbReference type="SAM" id="SignalP"/>
    </source>
</evidence>
<sequence length="171" mass="16974">MVHLATCVTLFAAAAAAVAPARRHDGEDHAAGAEAGGIVIGTPSPGAIPTGHGHGDDEEDEDDEEWDDDEEDEDEEDDDDYGHGHGGWGDHGGHGGKWGDKESAAPTKPGPVPTAAPEPSTVPEPEVSGTESGADAATPAPSGPLVVSGASTVGATWALVAALAASVAYLA</sequence>
<feature type="region of interest" description="Disordered" evidence="1">
    <location>
        <begin position="26"/>
        <end position="148"/>
    </location>
</feature>
<feature type="signal peptide" evidence="2">
    <location>
        <begin position="1"/>
        <end position="16"/>
    </location>
</feature>
<evidence type="ECO:0000313" key="3">
    <source>
        <dbReference type="EMBL" id="CAI4214385.1"/>
    </source>
</evidence>
<proteinExistence type="predicted"/>
<name>A0A9P1MAJ2_9PEZI</name>
<evidence type="ECO:0000256" key="1">
    <source>
        <dbReference type="SAM" id="MobiDB-lite"/>
    </source>
</evidence>
<reference evidence="3" key="1">
    <citation type="submission" date="2022-11" db="EMBL/GenBank/DDBJ databases">
        <authorList>
            <person name="Scott C."/>
            <person name="Bruce N."/>
        </authorList>
    </citation>
    <scope>NUCLEOTIDE SEQUENCE</scope>
</reference>
<protein>
    <submittedName>
        <fullName evidence="3">Uncharacterized protein</fullName>
    </submittedName>
</protein>
<feature type="compositionally biased region" description="Acidic residues" evidence="1">
    <location>
        <begin position="56"/>
        <end position="80"/>
    </location>
</feature>
<dbReference type="EMBL" id="CALLCH030000011">
    <property type="protein sequence ID" value="CAI4214385.1"/>
    <property type="molecule type" value="Genomic_DNA"/>
</dbReference>
<comment type="caution">
    <text evidence="3">The sequence shown here is derived from an EMBL/GenBank/DDBJ whole genome shotgun (WGS) entry which is preliminary data.</text>
</comment>
<keyword evidence="2" id="KW-0732">Signal</keyword>